<dbReference type="NCBIfam" id="TIGR00277">
    <property type="entry name" value="HDIG"/>
    <property type="match status" value="1"/>
</dbReference>
<feature type="domain" description="HD" evidence="1">
    <location>
        <begin position="24"/>
        <end position="97"/>
    </location>
</feature>
<dbReference type="EMBL" id="AP025516">
    <property type="protein sequence ID" value="BDD87830.1"/>
    <property type="molecule type" value="Genomic_DNA"/>
</dbReference>
<reference evidence="2 3" key="1">
    <citation type="submission" date="2022-01" db="EMBL/GenBank/DDBJ databases">
        <title>Desulfofustis limnae sp. nov., a novel mesophilic sulfate-reducing bacterium isolated from marsh soil.</title>
        <authorList>
            <person name="Watanabe M."/>
            <person name="Takahashi A."/>
            <person name="Kojima H."/>
            <person name="Fukui M."/>
        </authorList>
    </citation>
    <scope>NUCLEOTIDE SEQUENCE [LARGE SCALE GENOMIC DNA]</scope>
    <source>
        <strain evidence="2 3">PPLL</strain>
    </source>
</reference>
<sequence length="188" mass="20264">MSYGITREEARALVDEHLASPHLINHSLAAEAVLRATAKRLGEDPEKWGLAGLLHDLDAESNPDLDTHTTRTVEILRRHGVDPEIVEAIALHNLQAHPGARRSTPLHFALAAGETVTGLVVAAALVNPQRQLAAVKAKSVQKRFKEKAFARGADRTIIAECEQIGISVPDFCALALTAMQEIAPEIGL</sequence>
<dbReference type="Proteomes" id="UP000830055">
    <property type="component" value="Chromosome"/>
</dbReference>
<dbReference type="PANTHER" id="PTHR38659:SF1">
    <property type="entry name" value="METAL DEPENDENT PHOSPHOHYDROLASE"/>
    <property type="match status" value="1"/>
</dbReference>
<evidence type="ECO:0000313" key="3">
    <source>
        <dbReference type="Proteomes" id="UP000830055"/>
    </source>
</evidence>
<accession>A0ABN6M4Q5</accession>
<keyword evidence="3" id="KW-1185">Reference proteome</keyword>
<dbReference type="InterPro" id="IPR006675">
    <property type="entry name" value="HDIG_dom"/>
</dbReference>
<evidence type="ECO:0000259" key="1">
    <source>
        <dbReference type="Pfam" id="PF01966"/>
    </source>
</evidence>
<evidence type="ECO:0000313" key="2">
    <source>
        <dbReference type="EMBL" id="BDD87830.1"/>
    </source>
</evidence>
<dbReference type="RefSeq" id="WP_284151242.1">
    <property type="nucleotide sequence ID" value="NZ_AP025516.1"/>
</dbReference>
<proteinExistence type="predicted"/>
<dbReference type="Pfam" id="PF01966">
    <property type="entry name" value="HD"/>
    <property type="match status" value="1"/>
</dbReference>
<gene>
    <name evidence="2" type="ORF">DPPLL_21950</name>
</gene>
<dbReference type="PANTHER" id="PTHR38659">
    <property type="entry name" value="METAL-DEPENDENT PHOSPHOHYDROLASE"/>
    <property type="match status" value="1"/>
</dbReference>
<dbReference type="CDD" id="cd00077">
    <property type="entry name" value="HDc"/>
    <property type="match status" value="1"/>
</dbReference>
<name>A0ABN6M4Q5_9BACT</name>
<dbReference type="InterPro" id="IPR003607">
    <property type="entry name" value="HD/PDEase_dom"/>
</dbReference>
<organism evidence="2 3">
    <name type="scientific">Desulfofustis limnaeus</name>
    <dbReference type="NCBI Taxonomy" id="2740163"/>
    <lineage>
        <taxon>Bacteria</taxon>
        <taxon>Pseudomonadati</taxon>
        <taxon>Thermodesulfobacteriota</taxon>
        <taxon>Desulfobulbia</taxon>
        <taxon>Desulfobulbales</taxon>
        <taxon>Desulfocapsaceae</taxon>
        <taxon>Desulfofustis</taxon>
    </lineage>
</organism>
<dbReference type="SUPFAM" id="SSF109604">
    <property type="entry name" value="HD-domain/PDEase-like"/>
    <property type="match status" value="1"/>
</dbReference>
<protein>
    <submittedName>
        <fullName evidence="2">Phosphohydrolase</fullName>
    </submittedName>
</protein>
<dbReference type="InterPro" id="IPR006674">
    <property type="entry name" value="HD_domain"/>
</dbReference>
<dbReference type="Gene3D" id="1.10.3210.10">
    <property type="entry name" value="Hypothetical protein af1432"/>
    <property type="match status" value="1"/>
</dbReference>